<dbReference type="GO" id="GO:0032787">
    <property type="term" value="P:monocarboxylic acid metabolic process"/>
    <property type="evidence" value="ECO:0007669"/>
    <property type="project" value="UniProtKB-ARBA"/>
</dbReference>
<comment type="similarity">
    <text evidence="1">Belongs to the short-chain dehydrogenases/reductases (SDR) family.</text>
</comment>
<dbReference type="FunFam" id="3.40.50.720:FF:000084">
    <property type="entry name" value="Short-chain dehydrogenase reductase"/>
    <property type="match status" value="1"/>
</dbReference>
<dbReference type="PRINTS" id="PR00080">
    <property type="entry name" value="SDRFAMILY"/>
</dbReference>
<dbReference type="PANTHER" id="PTHR42879">
    <property type="entry name" value="3-OXOACYL-(ACYL-CARRIER-PROTEIN) REDUCTASE"/>
    <property type="match status" value="1"/>
</dbReference>
<dbReference type="Pfam" id="PF13561">
    <property type="entry name" value="adh_short_C2"/>
    <property type="match status" value="1"/>
</dbReference>
<reference evidence="4" key="1">
    <citation type="submission" date="2016-10" db="EMBL/GenBank/DDBJ databases">
        <authorList>
            <person name="Varghese N."/>
            <person name="Submissions S."/>
        </authorList>
    </citation>
    <scope>NUCLEOTIDE SEQUENCE [LARGE SCALE GENOMIC DNA]</scope>
    <source>
        <strain evidence="4">DSM 46732</strain>
    </source>
</reference>
<evidence type="ECO:0000313" key="4">
    <source>
        <dbReference type="Proteomes" id="UP000199497"/>
    </source>
</evidence>
<dbReference type="Proteomes" id="UP000199497">
    <property type="component" value="Unassembled WGS sequence"/>
</dbReference>
<organism evidence="3 4">
    <name type="scientific">Actinopolyspora xinjiangensis</name>
    <dbReference type="NCBI Taxonomy" id="405564"/>
    <lineage>
        <taxon>Bacteria</taxon>
        <taxon>Bacillati</taxon>
        <taxon>Actinomycetota</taxon>
        <taxon>Actinomycetes</taxon>
        <taxon>Actinopolysporales</taxon>
        <taxon>Actinopolysporaceae</taxon>
        <taxon>Actinopolyspora</taxon>
    </lineage>
</organism>
<dbReference type="GO" id="GO:0016491">
    <property type="term" value="F:oxidoreductase activity"/>
    <property type="evidence" value="ECO:0007669"/>
    <property type="project" value="UniProtKB-KW"/>
</dbReference>
<dbReference type="PRINTS" id="PR00081">
    <property type="entry name" value="GDHRDH"/>
</dbReference>
<dbReference type="Gene3D" id="3.40.50.720">
    <property type="entry name" value="NAD(P)-binding Rossmann-like Domain"/>
    <property type="match status" value="1"/>
</dbReference>
<accession>A0A1H0WP13</accession>
<dbReference type="EMBL" id="FNJR01000013">
    <property type="protein sequence ID" value="SDP92388.1"/>
    <property type="molecule type" value="Genomic_DNA"/>
</dbReference>
<evidence type="ECO:0000313" key="3">
    <source>
        <dbReference type="EMBL" id="SDP92388.1"/>
    </source>
</evidence>
<evidence type="ECO:0000256" key="2">
    <source>
        <dbReference type="ARBA" id="ARBA00023002"/>
    </source>
</evidence>
<dbReference type="OrthoDB" id="9786435at2"/>
<dbReference type="PANTHER" id="PTHR42879:SF2">
    <property type="entry name" value="3-OXOACYL-[ACYL-CARRIER-PROTEIN] REDUCTASE FABG"/>
    <property type="match status" value="1"/>
</dbReference>
<protein>
    <submittedName>
        <fullName evidence="3">3-hydroxybutyrate dehydrogenase</fullName>
    </submittedName>
</protein>
<dbReference type="AlphaFoldDB" id="A0A1H0WP13"/>
<dbReference type="InterPro" id="IPR050259">
    <property type="entry name" value="SDR"/>
</dbReference>
<keyword evidence="2" id="KW-0560">Oxidoreductase</keyword>
<dbReference type="InterPro" id="IPR036291">
    <property type="entry name" value="NAD(P)-bd_dom_sf"/>
</dbReference>
<name>A0A1H0WP13_9ACTN</name>
<dbReference type="RefSeq" id="WP_092604038.1">
    <property type="nucleotide sequence ID" value="NZ_FNJR01000013.1"/>
</dbReference>
<dbReference type="InterPro" id="IPR020904">
    <property type="entry name" value="Sc_DH/Rdtase_CS"/>
</dbReference>
<dbReference type="InterPro" id="IPR002347">
    <property type="entry name" value="SDR_fam"/>
</dbReference>
<gene>
    <name evidence="3" type="ORF">SAMN04487905_113113</name>
</gene>
<sequence length="259" mass="27367">MTREFADDPTGRVDLSGSAALVTGAGSGIGLACARRLATAGCLVHVLDHDEHAATAAAAEVGGRAHVLDLVDESGIARLPAEVDILVNNAGLQHMAPIHEFPTDVFTRIQRVMVTAPFLLMRHCLPNMYVRGWGRVINISSVHGVRASADKSAYVAAKHALEGLSKVAALEGGPHGVTSNCVDPGYVRTPLLEGQLAAQARSNDIPEHEVAERVFLRHSAIKRLIEPEEVAAVVGWLCGPDSDYLTGAAIPIDGAWTAR</sequence>
<dbReference type="PROSITE" id="PS51257">
    <property type="entry name" value="PROKAR_LIPOPROTEIN"/>
    <property type="match status" value="1"/>
</dbReference>
<keyword evidence="4" id="KW-1185">Reference proteome</keyword>
<dbReference type="PROSITE" id="PS00061">
    <property type="entry name" value="ADH_SHORT"/>
    <property type="match status" value="1"/>
</dbReference>
<dbReference type="SUPFAM" id="SSF51735">
    <property type="entry name" value="NAD(P)-binding Rossmann-fold domains"/>
    <property type="match status" value="1"/>
</dbReference>
<proteinExistence type="inferred from homology"/>
<evidence type="ECO:0000256" key="1">
    <source>
        <dbReference type="ARBA" id="ARBA00006484"/>
    </source>
</evidence>
<dbReference type="STRING" id="405564.SAMN04487905_113113"/>